<proteinExistence type="predicted"/>
<keyword evidence="2" id="KW-0406">Ion transport</keyword>
<dbReference type="Gene3D" id="1.10.132.50">
    <property type="entry name" value="ATP synthase (C/AC39) subunit, domain 3"/>
    <property type="match status" value="3"/>
</dbReference>
<evidence type="ECO:0000313" key="3">
    <source>
        <dbReference type="EMBL" id="AJZ76510.1"/>
    </source>
</evidence>
<dbReference type="PANTHER" id="PTHR38682:SF1">
    <property type="entry name" value="V-TYPE ATP SYNTHASE SUBUNIT C"/>
    <property type="match status" value="1"/>
</dbReference>
<dbReference type="OrthoDB" id="4272at2157"/>
<keyword evidence="1" id="KW-0813">Transport</keyword>
<keyword evidence="4" id="KW-1185">Reference proteome</keyword>
<dbReference type="InterPro" id="IPR036079">
    <property type="entry name" value="ATPase_csu/dsu_sf"/>
</dbReference>
<reference evidence="3 4" key="1">
    <citation type="journal article" date="2016" name="Sci. Rep.">
        <title>A novel ammonia-oxidizing archaeon from wastewater treatment plant: Its enrichment, physiological and genomic characteristics.</title>
        <authorList>
            <person name="Li Y."/>
            <person name="Ding K."/>
            <person name="Wen X."/>
            <person name="Zhang B."/>
            <person name="Shen B."/>
            <person name="Yang Y."/>
        </authorList>
    </citation>
    <scope>NUCLEOTIDE SEQUENCE [LARGE SCALE GENOMIC DNA]</scope>
    <source>
        <strain evidence="3 4">SAT1</strain>
    </source>
</reference>
<dbReference type="KEGG" id="tah:SU86_009260"/>
<dbReference type="AlphaFoldDB" id="A0A3G1B6G7"/>
<dbReference type="GeneID" id="24874751"/>
<dbReference type="EMBL" id="CP011097">
    <property type="protein sequence ID" value="AJZ76510.1"/>
    <property type="molecule type" value="Genomic_DNA"/>
</dbReference>
<dbReference type="STRING" id="1603555.SU86_009260"/>
<dbReference type="Proteomes" id="UP000266745">
    <property type="component" value="Chromosome"/>
</dbReference>
<sequence length="344" mass="39319">MATPSLQVFAGVKSYSIKGKLMTKKDLQTLSESRDLDELVTRIKNTTYNDAISKIQKPYTTQKIEIALRDRQADLHHTMMQASGGSNVMFAYYLKFILKNLKIILKGKILGRPQSEIESMISLHPEELIKERDIVLKALVAKDFEEAASVLKGIGIGEEIEQMYSLYNERKQIQVLDMYFDKFFYENLGRAMKSSGDFSLHSVCGIEIDYYNIMSILRGKFWNLDENQLQHLIVSNASSESREMFTKMISADSLKSALNELLNTHYKGMVPQDENGAISKFESSFERKIYNTMNSQFVRIFGFSTIVAIVRLLDFEVRNLSAITYAVEQKIPSDTVMSKIIIKD</sequence>
<evidence type="ECO:0000313" key="4">
    <source>
        <dbReference type="Proteomes" id="UP000266745"/>
    </source>
</evidence>
<dbReference type="GO" id="GO:0046961">
    <property type="term" value="F:proton-transporting ATPase activity, rotational mechanism"/>
    <property type="evidence" value="ECO:0007669"/>
    <property type="project" value="InterPro"/>
</dbReference>
<evidence type="ECO:0000256" key="1">
    <source>
        <dbReference type="ARBA" id="ARBA00022448"/>
    </source>
</evidence>
<dbReference type="InterPro" id="IPR002843">
    <property type="entry name" value="ATPase_V0-cplx_csu/dsu"/>
</dbReference>
<gene>
    <name evidence="3" type="ORF">SU86_009260</name>
</gene>
<dbReference type="SUPFAM" id="SSF103486">
    <property type="entry name" value="V-type ATP synthase subunit C"/>
    <property type="match status" value="1"/>
</dbReference>
<evidence type="ECO:0000256" key="2">
    <source>
        <dbReference type="ARBA" id="ARBA00023065"/>
    </source>
</evidence>
<dbReference type="InterPro" id="IPR050873">
    <property type="entry name" value="V-ATPase_V0D/AC39_subunit"/>
</dbReference>
<dbReference type="Pfam" id="PF01992">
    <property type="entry name" value="vATP-synt_AC39"/>
    <property type="match status" value="1"/>
</dbReference>
<dbReference type="PANTHER" id="PTHR38682">
    <property type="entry name" value="V-TYPE ATP SYNTHASE SUBUNIT C"/>
    <property type="match status" value="1"/>
</dbReference>
<organism evidence="3 4">
    <name type="scientific">Candidatus Nitrosotenuis cloacae</name>
    <dbReference type="NCBI Taxonomy" id="1603555"/>
    <lineage>
        <taxon>Archaea</taxon>
        <taxon>Nitrososphaerota</taxon>
        <taxon>Candidatus Nitrosotenuis</taxon>
    </lineage>
</organism>
<name>A0A3G1B6G7_9ARCH</name>
<dbReference type="InterPro" id="IPR044911">
    <property type="entry name" value="V-type_ATPase_csu/dsu_dom_3"/>
</dbReference>
<dbReference type="RefSeq" id="WP_048187345.1">
    <property type="nucleotide sequence ID" value="NZ_CP011097.1"/>
</dbReference>
<accession>A0A3G1B6G7</accession>
<protein>
    <submittedName>
        <fullName evidence="3">ATPase</fullName>
    </submittedName>
</protein>